<dbReference type="EMBL" id="VSRR010004298">
    <property type="protein sequence ID" value="MPC39228.1"/>
    <property type="molecule type" value="Genomic_DNA"/>
</dbReference>
<feature type="compositionally biased region" description="Basic and acidic residues" evidence="1">
    <location>
        <begin position="15"/>
        <end position="35"/>
    </location>
</feature>
<evidence type="ECO:0000313" key="2">
    <source>
        <dbReference type="EMBL" id="MPC39228.1"/>
    </source>
</evidence>
<keyword evidence="3" id="KW-1185">Reference proteome</keyword>
<gene>
    <name evidence="2" type="ORF">E2C01_032756</name>
</gene>
<proteinExistence type="predicted"/>
<sequence length="132" mass="15155">MTGVTHIEKLVKKRDGDDRGLLVEPDTRRGGKEGEAAQGTEEEAFGVAHSEEEGRKESDKRRASCVTLIALCPSSLFIASTFPVSSSEADCLINTAFPVRDHHLHHNRRQHRPYCYYHYYHHCPLYYNNNYY</sequence>
<comment type="caution">
    <text evidence="2">The sequence shown here is derived from an EMBL/GenBank/DDBJ whole genome shotgun (WGS) entry which is preliminary data.</text>
</comment>
<feature type="compositionally biased region" description="Basic and acidic residues" evidence="1">
    <location>
        <begin position="49"/>
        <end position="60"/>
    </location>
</feature>
<organism evidence="2 3">
    <name type="scientific">Portunus trituberculatus</name>
    <name type="common">Swimming crab</name>
    <name type="synonym">Neptunus trituberculatus</name>
    <dbReference type="NCBI Taxonomy" id="210409"/>
    <lineage>
        <taxon>Eukaryota</taxon>
        <taxon>Metazoa</taxon>
        <taxon>Ecdysozoa</taxon>
        <taxon>Arthropoda</taxon>
        <taxon>Crustacea</taxon>
        <taxon>Multicrustacea</taxon>
        <taxon>Malacostraca</taxon>
        <taxon>Eumalacostraca</taxon>
        <taxon>Eucarida</taxon>
        <taxon>Decapoda</taxon>
        <taxon>Pleocyemata</taxon>
        <taxon>Brachyura</taxon>
        <taxon>Eubrachyura</taxon>
        <taxon>Portunoidea</taxon>
        <taxon>Portunidae</taxon>
        <taxon>Portuninae</taxon>
        <taxon>Portunus</taxon>
    </lineage>
</organism>
<name>A0A5B7F208_PORTR</name>
<feature type="region of interest" description="Disordered" evidence="1">
    <location>
        <begin position="15"/>
        <end position="60"/>
    </location>
</feature>
<dbReference type="AlphaFoldDB" id="A0A5B7F208"/>
<protein>
    <submittedName>
        <fullName evidence="2">Uncharacterized protein</fullName>
    </submittedName>
</protein>
<evidence type="ECO:0000256" key="1">
    <source>
        <dbReference type="SAM" id="MobiDB-lite"/>
    </source>
</evidence>
<reference evidence="2 3" key="1">
    <citation type="submission" date="2019-05" db="EMBL/GenBank/DDBJ databases">
        <title>Another draft genome of Portunus trituberculatus and its Hox gene families provides insights of decapod evolution.</title>
        <authorList>
            <person name="Jeong J.-H."/>
            <person name="Song I."/>
            <person name="Kim S."/>
            <person name="Choi T."/>
            <person name="Kim D."/>
            <person name="Ryu S."/>
            <person name="Kim W."/>
        </authorList>
    </citation>
    <scope>NUCLEOTIDE SEQUENCE [LARGE SCALE GENOMIC DNA]</scope>
    <source>
        <tissue evidence="2">Muscle</tissue>
    </source>
</reference>
<evidence type="ECO:0000313" key="3">
    <source>
        <dbReference type="Proteomes" id="UP000324222"/>
    </source>
</evidence>
<accession>A0A5B7F208</accession>
<dbReference type="Proteomes" id="UP000324222">
    <property type="component" value="Unassembled WGS sequence"/>
</dbReference>